<gene>
    <name evidence="1" type="ORF">BT67DRAFT_135611</name>
</gene>
<protein>
    <submittedName>
        <fullName evidence="1">Uncharacterized protein</fullName>
    </submittedName>
</protein>
<sequence>MRARGSWRIARKRCAGLAGPLHFSTRGESASTANRLGDRVGPHVIQRLPGSRRYRPKEFGLPSLPRSAGWCISPRWHGVSALFAARHLAAPCSSHPTTSRMEGVSGCLGLSLSVLV</sequence>
<name>A0AAN6UFS1_9PEZI</name>
<evidence type="ECO:0000313" key="1">
    <source>
        <dbReference type="EMBL" id="KAK4131816.1"/>
    </source>
</evidence>
<keyword evidence="2" id="KW-1185">Reference proteome</keyword>
<organism evidence="1 2">
    <name type="scientific">Trichocladium antarcticum</name>
    <dbReference type="NCBI Taxonomy" id="1450529"/>
    <lineage>
        <taxon>Eukaryota</taxon>
        <taxon>Fungi</taxon>
        <taxon>Dikarya</taxon>
        <taxon>Ascomycota</taxon>
        <taxon>Pezizomycotina</taxon>
        <taxon>Sordariomycetes</taxon>
        <taxon>Sordariomycetidae</taxon>
        <taxon>Sordariales</taxon>
        <taxon>Chaetomiaceae</taxon>
        <taxon>Trichocladium</taxon>
    </lineage>
</organism>
<reference evidence="1" key="1">
    <citation type="journal article" date="2023" name="Mol. Phylogenet. Evol.">
        <title>Genome-scale phylogeny and comparative genomics of the fungal order Sordariales.</title>
        <authorList>
            <person name="Hensen N."/>
            <person name="Bonometti L."/>
            <person name="Westerberg I."/>
            <person name="Brannstrom I.O."/>
            <person name="Guillou S."/>
            <person name="Cros-Aarteil S."/>
            <person name="Calhoun S."/>
            <person name="Haridas S."/>
            <person name="Kuo A."/>
            <person name="Mondo S."/>
            <person name="Pangilinan J."/>
            <person name="Riley R."/>
            <person name="LaButti K."/>
            <person name="Andreopoulos B."/>
            <person name="Lipzen A."/>
            <person name="Chen C."/>
            <person name="Yan M."/>
            <person name="Daum C."/>
            <person name="Ng V."/>
            <person name="Clum A."/>
            <person name="Steindorff A."/>
            <person name="Ohm R.A."/>
            <person name="Martin F."/>
            <person name="Silar P."/>
            <person name="Natvig D.O."/>
            <person name="Lalanne C."/>
            <person name="Gautier V."/>
            <person name="Ament-Velasquez S.L."/>
            <person name="Kruys A."/>
            <person name="Hutchinson M.I."/>
            <person name="Powell A.J."/>
            <person name="Barry K."/>
            <person name="Miller A.N."/>
            <person name="Grigoriev I.V."/>
            <person name="Debuchy R."/>
            <person name="Gladieux P."/>
            <person name="Hiltunen Thoren M."/>
            <person name="Johannesson H."/>
        </authorList>
    </citation>
    <scope>NUCLEOTIDE SEQUENCE</scope>
    <source>
        <strain evidence="1">CBS 123565</strain>
    </source>
</reference>
<dbReference type="EMBL" id="MU853421">
    <property type="protein sequence ID" value="KAK4131816.1"/>
    <property type="molecule type" value="Genomic_DNA"/>
</dbReference>
<dbReference type="Proteomes" id="UP001304895">
    <property type="component" value="Unassembled WGS sequence"/>
</dbReference>
<dbReference type="AlphaFoldDB" id="A0AAN6UFS1"/>
<comment type="caution">
    <text evidence="1">The sequence shown here is derived from an EMBL/GenBank/DDBJ whole genome shotgun (WGS) entry which is preliminary data.</text>
</comment>
<reference evidence="1" key="2">
    <citation type="submission" date="2023-05" db="EMBL/GenBank/DDBJ databases">
        <authorList>
            <consortium name="Lawrence Berkeley National Laboratory"/>
            <person name="Steindorff A."/>
            <person name="Hensen N."/>
            <person name="Bonometti L."/>
            <person name="Westerberg I."/>
            <person name="Brannstrom I.O."/>
            <person name="Guillou S."/>
            <person name="Cros-Aarteil S."/>
            <person name="Calhoun S."/>
            <person name="Haridas S."/>
            <person name="Kuo A."/>
            <person name="Mondo S."/>
            <person name="Pangilinan J."/>
            <person name="Riley R."/>
            <person name="Labutti K."/>
            <person name="Andreopoulos B."/>
            <person name="Lipzen A."/>
            <person name="Chen C."/>
            <person name="Yanf M."/>
            <person name="Daum C."/>
            <person name="Ng V."/>
            <person name="Clum A."/>
            <person name="Ohm R."/>
            <person name="Martin F."/>
            <person name="Silar P."/>
            <person name="Natvig D."/>
            <person name="Lalanne C."/>
            <person name="Gautier V."/>
            <person name="Ament-Velasquez S.L."/>
            <person name="Kruys A."/>
            <person name="Hutchinson M.I."/>
            <person name="Powell A.J."/>
            <person name="Barry K."/>
            <person name="Miller A.N."/>
            <person name="Grigoriev I.V."/>
            <person name="Debuchy R."/>
            <person name="Gladieux P."/>
            <person name="Thoren M.H."/>
            <person name="Johannesson H."/>
        </authorList>
    </citation>
    <scope>NUCLEOTIDE SEQUENCE</scope>
    <source>
        <strain evidence="1">CBS 123565</strain>
    </source>
</reference>
<accession>A0AAN6UFS1</accession>
<proteinExistence type="predicted"/>
<evidence type="ECO:0000313" key="2">
    <source>
        <dbReference type="Proteomes" id="UP001304895"/>
    </source>
</evidence>